<evidence type="ECO:0000313" key="3">
    <source>
        <dbReference type="Proteomes" id="UP000001805"/>
    </source>
</evidence>
<dbReference type="KEGG" id="ncr:NCU02868"/>
<evidence type="ECO:0000256" key="1">
    <source>
        <dbReference type="SAM" id="MobiDB-lite"/>
    </source>
</evidence>
<name>Q7SDC4_NEUCR</name>
<gene>
    <name evidence="2" type="ORF">NCU02868</name>
</gene>
<dbReference type="Proteomes" id="UP000001805">
    <property type="component" value="Chromosome 1, Linkage Group I"/>
</dbReference>
<dbReference type="EMBL" id="CM002236">
    <property type="protein sequence ID" value="EAA34766.2"/>
    <property type="molecule type" value="Genomic_DNA"/>
</dbReference>
<dbReference type="VEuPathDB" id="FungiDB:NCU02868"/>
<dbReference type="HOGENOM" id="CLU_397452_0_0_1"/>
<protein>
    <submittedName>
        <fullName evidence="2">Uncharacterized protein</fullName>
    </submittedName>
</protein>
<organism evidence="2 3">
    <name type="scientific">Neurospora crassa (strain ATCC 24698 / 74-OR23-1A / CBS 708.71 / DSM 1257 / FGSC 987)</name>
    <dbReference type="NCBI Taxonomy" id="367110"/>
    <lineage>
        <taxon>Eukaryota</taxon>
        <taxon>Fungi</taxon>
        <taxon>Dikarya</taxon>
        <taxon>Ascomycota</taxon>
        <taxon>Pezizomycotina</taxon>
        <taxon>Sordariomycetes</taxon>
        <taxon>Sordariomycetidae</taxon>
        <taxon>Sordariales</taxon>
        <taxon>Sordariaceae</taxon>
        <taxon>Neurospora</taxon>
    </lineage>
</organism>
<proteinExistence type="predicted"/>
<dbReference type="AlphaFoldDB" id="Q7SDC4"/>
<dbReference type="PaxDb" id="5141-EFNCRP00000002264"/>
<dbReference type="RefSeq" id="XP_964002.2">
    <property type="nucleotide sequence ID" value="XM_958909.2"/>
</dbReference>
<accession>Q7SDC4</accession>
<evidence type="ECO:0000313" key="2">
    <source>
        <dbReference type="EMBL" id="EAA34766.2"/>
    </source>
</evidence>
<dbReference type="GeneID" id="3880151"/>
<feature type="region of interest" description="Disordered" evidence="1">
    <location>
        <begin position="261"/>
        <end position="290"/>
    </location>
</feature>
<reference evidence="2 3" key="1">
    <citation type="journal article" date="2003" name="Nature">
        <title>The genome sequence of the filamentous fungus Neurospora crassa.</title>
        <authorList>
            <person name="Galagan J.E."/>
            <person name="Calvo S.E."/>
            <person name="Borkovich K.A."/>
            <person name="Selker E.U."/>
            <person name="Read N.D."/>
            <person name="Jaffe D."/>
            <person name="FitzHugh W."/>
            <person name="Ma L.J."/>
            <person name="Smirnov S."/>
            <person name="Purcell S."/>
            <person name="Rehman B."/>
            <person name="Elkins T."/>
            <person name="Engels R."/>
            <person name="Wang S."/>
            <person name="Nielsen C.B."/>
            <person name="Butler J."/>
            <person name="Endrizzi M."/>
            <person name="Qui D."/>
            <person name="Ianakiev P."/>
            <person name="Bell-Pedersen D."/>
            <person name="Nelson M.A."/>
            <person name="Werner-Washburne M."/>
            <person name="Selitrennikoff C.P."/>
            <person name="Kinsey J.A."/>
            <person name="Braun E.L."/>
            <person name="Zelter A."/>
            <person name="Schulte U."/>
            <person name="Kothe G.O."/>
            <person name="Jedd G."/>
            <person name="Mewes W."/>
            <person name="Staben C."/>
            <person name="Marcotte E."/>
            <person name="Greenberg D."/>
            <person name="Roy A."/>
            <person name="Foley K."/>
            <person name="Naylor J."/>
            <person name="Stange-Thomann N."/>
            <person name="Barrett R."/>
            <person name="Gnerre S."/>
            <person name="Kamal M."/>
            <person name="Kamvysselis M."/>
            <person name="Mauceli E."/>
            <person name="Bielke C."/>
            <person name="Rudd S."/>
            <person name="Frishman D."/>
            <person name="Krystofova S."/>
            <person name="Rasmussen C."/>
            <person name="Metzenberg R.L."/>
            <person name="Perkins D.D."/>
            <person name="Kroken S."/>
            <person name="Cogoni C."/>
            <person name="Macino G."/>
            <person name="Catcheside D."/>
            <person name="Li W."/>
            <person name="Pratt R.J."/>
            <person name="Osmani S.A."/>
            <person name="DeSouza C.P."/>
            <person name="Glass L."/>
            <person name="Orbach M.J."/>
            <person name="Berglund J.A."/>
            <person name="Voelker R."/>
            <person name="Yarden O."/>
            <person name="Plamann M."/>
            <person name="Seiler S."/>
            <person name="Dunlap J."/>
            <person name="Radford A."/>
            <person name="Aramayo R."/>
            <person name="Natvig D.O."/>
            <person name="Alex L.A."/>
            <person name="Mannhaupt G."/>
            <person name="Ebbole D.J."/>
            <person name="Freitag M."/>
            <person name="Paulsen I."/>
            <person name="Sachs M.S."/>
            <person name="Lander E.S."/>
            <person name="Nusbaum C."/>
            <person name="Birren B."/>
        </authorList>
    </citation>
    <scope>NUCLEOTIDE SEQUENCE [LARGE SCALE GENOMIC DNA]</scope>
    <source>
        <strain evidence="3">ATCC 24698 / 74-OR23-1A / CBS 708.71 / DSM 1257 / FGSC 987</strain>
    </source>
</reference>
<sequence>MSFPFFSLGFAPRSLTFPSSNVVKAIAIASLAALSVKLLINAVAPSQADEEYEGRPAGDKTAQDAEMLKHNTSATSTDNSTADSMTDNKASDFTEVVTAPKDIQLNKDVEISDDNDVIQGVNGTATADDTEINIDTKEPCTSQHNDIQEIAIHATPISTEKGIAHNSSNGVRSYRHGFPVVDIVEVVETPSKQHSVRSCHHSIPDMEIIEVVDVPSAQATVIASPIMSDKTAMPVDEEDTIISSDAAPNKKAEEAILHHAREESTATNFSSESKQTVNTESPSTVPGTPDTDYSVLEIDDASQVTPICTKKLEENDVLTPTAVVRTTTIDHARSTWYDFSHLSPEQLDNLETIIVIDRPDNGVSYAQLSCGWWYRMDKEDNPVMMTQEEYEDLLAWFASFKKDKEDTKLPLPIVLVTDEEGNEFPAEEIMYSVPDAVEVNQLTPSTNKEAEQTQTQVKPITPTTVERIPSKWYNLTPMSSEESVDLETATVIDRPDNGIAYVQPHGGLWYRLDEADNALMMTQGEYEDLLAWFDSYKEVKQEESEVLDLQERPECGTKYVLLTNGEWHYLNEDTVTANSMTEDDYEEFVFWLDEKQAEEDERLEPEDEISDQSSKGIEFFTYADAIQDANDTNDAQEHSDELEQLGEAEYIGTNWNVVGIFDHPDGDKQFAMGSDNQVYWLIDGMFCLLDEDELDRFNRWRDGDKSALYGPIKQLGSPHEKKSEPKWKMPDLDAIFEEDEGEAEQAAEEYVPKKWNNWGLYTIEEEEEQDEEEYSVW</sequence>
<feature type="compositionally biased region" description="Polar residues" evidence="1">
    <location>
        <begin position="265"/>
        <end position="286"/>
    </location>
</feature>
<dbReference type="InParanoid" id="Q7SDC4"/>
<dbReference type="OrthoDB" id="4588776at2759"/>
<keyword evidence="3" id="KW-1185">Reference proteome</keyword>